<comment type="caution">
    <text evidence="2">The sequence shown here is derived from an EMBL/GenBank/DDBJ whole genome shotgun (WGS) entry which is preliminary data.</text>
</comment>
<evidence type="ECO:0000313" key="3">
    <source>
        <dbReference type="Proteomes" id="UP000604083"/>
    </source>
</evidence>
<dbReference type="Gene3D" id="2.40.70.10">
    <property type="entry name" value="Acid Proteases"/>
    <property type="match status" value="1"/>
</dbReference>
<evidence type="ECO:0000259" key="1">
    <source>
        <dbReference type="Pfam" id="PF05618"/>
    </source>
</evidence>
<keyword evidence="2" id="KW-0378">Hydrolase</keyword>
<dbReference type="InterPro" id="IPR008503">
    <property type="entry name" value="Asp_endopeptidase"/>
</dbReference>
<dbReference type="AlphaFoldDB" id="A0A934RNG4"/>
<name>A0A934RNG4_9BACT</name>
<gene>
    <name evidence="2" type="ORF">JIN78_08130</name>
</gene>
<proteinExistence type="predicted"/>
<dbReference type="RefSeq" id="WP_200391461.1">
    <property type="nucleotide sequence ID" value="NZ_JAENIO010000017.1"/>
</dbReference>
<reference evidence="2" key="1">
    <citation type="submission" date="2021-01" db="EMBL/GenBank/DDBJ databases">
        <title>Modified the classification status of verrucomicrobia.</title>
        <authorList>
            <person name="Feng X."/>
        </authorList>
    </citation>
    <scope>NUCLEOTIDE SEQUENCE</scope>
    <source>
        <strain evidence="2">KCTC 12986</strain>
    </source>
</reference>
<dbReference type="GO" id="GO:0008233">
    <property type="term" value="F:peptidase activity"/>
    <property type="evidence" value="ECO:0007669"/>
    <property type="project" value="UniProtKB-KW"/>
</dbReference>
<dbReference type="InterPro" id="IPR021109">
    <property type="entry name" value="Peptidase_aspartic_dom_sf"/>
</dbReference>
<dbReference type="PANTHER" id="PTHR38037:SF2">
    <property type="entry name" value="ATP-DEPENDENT ZINC PROTEASE DOMAIN-CONTAINING PROTEIN-RELATED"/>
    <property type="match status" value="1"/>
</dbReference>
<feature type="domain" description="Retropepsin-like aspartic endopeptidase" evidence="1">
    <location>
        <begin position="28"/>
        <end position="157"/>
    </location>
</feature>
<sequence>MKDYRVARISQQAEPVWGKDRSAGEKLVIGRREWIALPQLGVPVLHGKIDTGAYRSSLHAEQIERFQRDGEEWVRFVTHSQDGRAISCESVVAFCKRVKSSTGEARERCFLRTKFRTPGGLEWVVRISLADRSEMTFPLLIGRRALSRRFVVDTAQSHLLGSQSDLTGKHWRRKKS</sequence>
<dbReference type="Pfam" id="PF05618">
    <property type="entry name" value="Zn_protease"/>
    <property type="match status" value="1"/>
</dbReference>
<dbReference type="GO" id="GO:0006508">
    <property type="term" value="P:proteolysis"/>
    <property type="evidence" value="ECO:0007669"/>
    <property type="project" value="UniProtKB-KW"/>
</dbReference>
<accession>A0A934RNG4</accession>
<dbReference type="Proteomes" id="UP000604083">
    <property type="component" value="Unassembled WGS sequence"/>
</dbReference>
<dbReference type="SUPFAM" id="SSF50630">
    <property type="entry name" value="Acid proteases"/>
    <property type="match status" value="1"/>
</dbReference>
<keyword evidence="2" id="KW-0645">Protease</keyword>
<evidence type="ECO:0000313" key="2">
    <source>
        <dbReference type="EMBL" id="MBK1834025.1"/>
    </source>
</evidence>
<keyword evidence="3" id="KW-1185">Reference proteome</keyword>
<organism evidence="2 3">
    <name type="scientific">Roseibacillus ishigakijimensis</name>
    <dbReference type="NCBI Taxonomy" id="454146"/>
    <lineage>
        <taxon>Bacteria</taxon>
        <taxon>Pseudomonadati</taxon>
        <taxon>Verrucomicrobiota</taxon>
        <taxon>Verrucomicrobiia</taxon>
        <taxon>Verrucomicrobiales</taxon>
        <taxon>Verrucomicrobiaceae</taxon>
        <taxon>Roseibacillus</taxon>
    </lineage>
</organism>
<protein>
    <submittedName>
        <fullName evidence="2">ATP-dependent zinc protease</fullName>
    </submittedName>
</protein>
<dbReference type="EMBL" id="JAENIO010000017">
    <property type="protein sequence ID" value="MBK1834025.1"/>
    <property type="molecule type" value="Genomic_DNA"/>
</dbReference>
<dbReference type="PANTHER" id="PTHR38037">
    <property type="entry name" value="ZN_PROTEASE DOMAIN-CONTAINING PROTEIN"/>
    <property type="match status" value="1"/>
</dbReference>